<keyword evidence="10 18" id="KW-0808">Transferase</keyword>
<gene>
    <name evidence="20" type="ORF">IV56_GL000910</name>
</gene>
<keyword evidence="17" id="KW-1208">Phospholipid metabolism</keyword>
<protein>
    <recommendedName>
        <fullName evidence="7 18">Phosphatidate cytidylyltransferase</fullName>
        <ecNumber evidence="6 18">2.7.7.41</ecNumber>
    </recommendedName>
</protein>
<evidence type="ECO:0000256" key="11">
    <source>
        <dbReference type="ARBA" id="ARBA00022692"/>
    </source>
</evidence>
<proteinExistence type="inferred from homology"/>
<keyword evidence="9" id="KW-0444">Lipid biosynthesis</keyword>
<sequence length="253" mass="27777">MALIIFIPILIAGGVWLEIAAAVLALVALSEVFIMRKRILVSIEFVVAALGLLVLVMPSSYLSWLPNHLDRLDLFYVFVAALLLVTVATKNRTTFDDAGISTLAMVYIGIGFHGLIMARNDAGLDTLMYALLTVWLTDSGAYIFGRMLGKHKLWPAISPNKTWEGSLGGVLSALVFAAIYLQFFPQVYSFWTMLLITLVLSVVGQLGDLVESALKRYYDVKDSGKILPGHGGILDRFDSLLFVLPFLHLLGIV</sequence>
<feature type="transmembrane region" description="Helical" evidence="19">
    <location>
        <begin position="190"/>
        <end position="210"/>
    </location>
</feature>
<evidence type="ECO:0000256" key="17">
    <source>
        <dbReference type="ARBA" id="ARBA00023264"/>
    </source>
</evidence>
<dbReference type="PANTHER" id="PTHR46382:SF1">
    <property type="entry name" value="PHOSPHATIDATE CYTIDYLYLTRANSFERASE"/>
    <property type="match status" value="1"/>
</dbReference>
<dbReference type="AlphaFoldDB" id="A0A0R2MYV5"/>
<feature type="transmembrane region" description="Helical" evidence="19">
    <location>
        <begin position="98"/>
        <end position="116"/>
    </location>
</feature>
<evidence type="ECO:0000256" key="4">
    <source>
        <dbReference type="ARBA" id="ARBA00005189"/>
    </source>
</evidence>
<evidence type="ECO:0000256" key="8">
    <source>
        <dbReference type="ARBA" id="ARBA00022475"/>
    </source>
</evidence>
<evidence type="ECO:0000256" key="14">
    <source>
        <dbReference type="ARBA" id="ARBA00023098"/>
    </source>
</evidence>
<dbReference type="Pfam" id="PF01148">
    <property type="entry name" value="CTP_transf_1"/>
    <property type="match status" value="1"/>
</dbReference>
<feature type="transmembrane region" description="Helical" evidence="19">
    <location>
        <begin position="166"/>
        <end position="184"/>
    </location>
</feature>
<evidence type="ECO:0000256" key="13">
    <source>
        <dbReference type="ARBA" id="ARBA00022989"/>
    </source>
</evidence>
<keyword evidence="15 19" id="KW-0472">Membrane</keyword>
<feature type="transmembrane region" description="Helical" evidence="19">
    <location>
        <begin position="6"/>
        <end position="27"/>
    </location>
</feature>
<dbReference type="STRING" id="1293598.IV56_GL000910"/>
<feature type="transmembrane region" description="Helical" evidence="19">
    <location>
        <begin position="39"/>
        <end position="62"/>
    </location>
</feature>
<evidence type="ECO:0000256" key="2">
    <source>
        <dbReference type="ARBA" id="ARBA00004651"/>
    </source>
</evidence>
<evidence type="ECO:0000256" key="16">
    <source>
        <dbReference type="ARBA" id="ARBA00023209"/>
    </source>
</evidence>
<comment type="pathway">
    <text evidence="4">Lipid metabolism.</text>
</comment>
<comment type="similarity">
    <text evidence="5 18">Belongs to the CDS family.</text>
</comment>
<evidence type="ECO:0000256" key="15">
    <source>
        <dbReference type="ARBA" id="ARBA00023136"/>
    </source>
</evidence>
<keyword evidence="13 19" id="KW-1133">Transmembrane helix</keyword>
<organism evidence="20 21">
    <name type="scientific">Lacticaseibacillus saniviri JCM 17471 = DSM 24301</name>
    <dbReference type="NCBI Taxonomy" id="1293598"/>
    <lineage>
        <taxon>Bacteria</taxon>
        <taxon>Bacillati</taxon>
        <taxon>Bacillota</taxon>
        <taxon>Bacilli</taxon>
        <taxon>Lactobacillales</taxon>
        <taxon>Lactobacillaceae</taxon>
        <taxon>Lacticaseibacillus</taxon>
    </lineage>
</organism>
<evidence type="ECO:0000256" key="18">
    <source>
        <dbReference type="RuleBase" id="RU003938"/>
    </source>
</evidence>
<keyword evidence="16" id="KW-0594">Phospholipid biosynthesis</keyword>
<comment type="caution">
    <text evidence="20">The sequence shown here is derived from an EMBL/GenBank/DDBJ whole genome shotgun (WGS) entry which is preliminary data.</text>
</comment>
<comment type="subcellular location">
    <subcellularLocation>
        <location evidence="2">Cell membrane</location>
        <topology evidence="2">Multi-pass membrane protein</topology>
    </subcellularLocation>
</comment>
<dbReference type="UniPathway" id="UPA00557">
    <property type="reaction ID" value="UER00614"/>
</dbReference>
<evidence type="ECO:0000256" key="12">
    <source>
        <dbReference type="ARBA" id="ARBA00022695"/>
    </source>
</evidence>
<evidence type="ECO:0000313" key="21">
    <source>
        <dbReference type="Proteomes" id="UP000050969"/>
    </source>
</evidence>
<feature type="transmembrane region" description="Helical" evidence="19">
    <location>
        <begin position="74"/>
        <end position="91"/>
    </location>
</feature>
<name>A0A0R2MYV5_9LACO</name>
<reference evidence="20 21" key="1">
    <citation type="journal article" date="2015" name="Genome Announc.">
        <title>Expanding the biotechnology potential of lactobacilli through comparative genomics of 213 strains and associated genera.</title>
        <authorList>
            <person name="Sun Z."/>
            <person name="Harris H.M."/>
            <person name="McCann A."/>
            <person name="Guo C."/>
            <person name="Argimon S."/>
            <person name="Zhang W."/>
            <person name="Yang X."/>
            <person name="Jeffery I.B."/>
            <person name="Cooney J.C."/>
            <person name="Kagawa T.F."/>
            <person name="Liu W."/>
            <person name="Song Y."/>
            <person name="Salvetti E."/>
            <person name="Wrobel A."/>
            <person name="Rasinkangas P."/>
            <person name="Parkhill J."/>
            <person name="Rea M.C."/>
            <person name="O'Sullivan O."/>
            <person name="Ritari J."/>
            <person name="Douillard F.P."/>
            <person name="Paul Ross R."/>
            <person name="Yang R."/>
            <person name="Briner A.E."/>
            <person name="Felis G.E."/>
            <person name="de Vos W.M."/>
            <person name="Barrangou R."/>
            <person name="Klaenhammer T.R."/>
            <person name="Caufield P.W."/>
            <person name="Cui Y."/>
            <person name="Zhang H."/>
            <person name="O'Toole P.W."/>
        </authorList>
    </citation>
    <scope>NUCLEOTIDE SEQUENCE [LARGE SCALE GENOMIC DNA]</scope>
    <source>
        <strain evidence="20 21">DSM 24301</strain>
    </source>
</reference>
<dbReference type="GO" id="GO:0016024">
    <property type="term" value="P:CDP-diacylglycerol biosynthetic process"/>
    <property type="evidence" value="ECO:0007669"/>
    <property type="project" value="UniProtKB-UniPathway"/>
</dbReference>
<dbReference type="Proteomes" id="UP000050969">
    <property type="component" value="Unassembled WGS sequence"/>
</dbReference>
<evidence type="ECO:0000256" key="5">
    <source>
        <dbReference type="ARBA" id="ARBA00010185"/>
    </source>
</evidence>
<dbReference type="PROSITE" id="PS01315">
    <property type="entry name" value="CDS"/>
    <property type="match status" value="1"/>
</dbReference>
<keyword evidence="14" id="KW-0443">Lipid metabolism</keyword>
<evidence type="ECO:0000313" key="20">
    <source>
        <dbReference type="EMBL" id="KRO18630.1"/>
    </source>
</evidence>
<evidence type="ECO:0000256" key="3">
    <source>
        <dbReference type="ARBA" id="ARBA00005119"/>
    </source>
</evidence>
<keyword evidence="11 18" id="KW-0812">Transmembrane</keyword>
<evidence type="ECO:0000256" key="9">
    <source>
        <dbReference type="ARBA" id="ARBA00022516"/>
    </source>
</evidence>
<dbReference type="EMBL" id="JQCE01000004">
    <property type="protein sequence ID" value="KRO18630.1"/>
    <property type="molecule type" value="Genomic_DNA"/>
</dbReference>
<evidence type="ECO:0000256" key="19">
    <source>
        <dbReference type="SAM" id="Phobius"/>
    </source>
</evidence>
<dbReference type="GO" id="GO:0005886">
    <property type="term" value="C:plasma membrane"/>
    <property type="evidence" value="ECO:0007669"/>
    <property type="project" value="UniProtKB-SubCell"/>
</dbReference>
<dbReference type="InterPro" id="IPR000374">
    <property type="entry name" value="PC_trans"/>
</dbReference>
<evidence type="ECO:0000256" key="7">
    <source>
        <dbReference type="ARBA" id="ARBA00019373"/>
    </source>
</evidence>
<comment type="pathway">
    <text evidence="3 18">Phospholipid metabolism; CDP-diacylglycerol biosynthesis; CDP-diacylglycerol from sn-glycerol 3-phosphate: step 3/3.</text>
</comment>
<feature type="transmembrane region" description="Helical" evidence="19">
    <location>
        <begin position="128"/>
        <end position="145"/>
    </location>
</feature>
<evidence type="ECO:0000256" key="1">
    <source>
        <dbReference type="ARBA" id="ARBA00001698"/>
    </source>
</evidence>
<evidence type="ECO:0000256" key="6">
    <source>
        <dbReference type="ARBA" id="ARBA00012487"/>
    </source>
</evidence>
<accession>A0A0R2MYV5</accession>
<dbReference type="EC" id="2.7.7.41" evidence="6 18"/>
<keyword evidence="21" id="KW-1185">Reference proteome</keyword>
<keyword evidence="8" id="KW-1003">Cell membrane</keyword>
<comment type="catalytic activity">
    <reaction evidence="1 18">
        <text>a 1,2-diacyl-sn-glycero-3-phosphate + CTP + H(+) = a CDP-1,2-diacyl-sn-glycerol + diphosphate</text>
        <dbReference type="Rhea" id="RHEA:16229"/>
        <dbReference type="ChEBI" id="CHEBI:15378"/>
        <dbReference type="ChEBI" id="CHEBI:33019"/>
        <dbReference type="ChEBI" id="CHEBI:37563"/>
        <dbReference type="ChEBI" id="CHEBI:58332"/>
        <dbReference type="ChEBI" id="CHEBI:58608"/>
        <dbReference type="EC" id="2.7.7.41"/>
    </reaction>
</comment>
<dbReference type="PATRIC" id="fig|1293598.4.peg.958"/>
<keyword evidence="12 18" id="KW-0548">Nucleotidyltransferase</keyword>
<dbReference type="GO" id="GO:0004605">
    <property type="term" value="F:phosphatidate cytidylyltransferase activity"/>
    <property type="evidence" value="ECO:0007669"/>
    <property type="project" value="UniProtKB-EC"/>
</dbReference>
<dbReference type="PANTHER" id="PTHR46382">
    <property type="entry name" value="PHOSPHATIDATE CYTIDYLYLTRANSFERASE"/>
    <property type="match status" value="1"/>
</dbReference>
<evidence type="ECO:0000256" key="10">
    <source>
        <dbReference type="ARBA" id="ARBA00022679"/>
    </source>
</evidence>